<dbReference type="CDD" id="cd12108">
    <property type="entry name" value="Hr-like"/>
    <property type="match status" value="1"/>
</dbReference>
<accession>A0A4R3LAE6</accession>
<dbReference type="RefSeq" id="WP_132963185.1">
    <property type="nucleotide sequence ID" value="NZ_SMAH01000013.1"/>
</dbReference>
<dbReference type="Proteomes" id="UP000315577">
    <property type="component" value="Unassembled WGS sequence"/>
</dbReference>
<dbReference type="AlphaFoldDB" id="A0A4R3LAE6"/>
<evidence type="ECO:0000256" key="4">
    <source>
        <dbReference type="ARBA" id="ARBA00023004"/>
    </source>
</evidence>
<evidence type="ECO:0000313" key="6">
    <source>
        <dbReference type="EMBL" id="TCS96095.1"/>
    </source>
</evidence>
<feature type="domain" description="Hemerythrin-like" evidence="5">
    <location>
        <begin position="81"/>
        <end position="218"/>
    </location>
</feature>
<keyword evidence="3" id="KW-0479">Metal-binding</keyword>
<reference evidence="7 9" key="2">
    <citation type="submission" date="2019-07" db="EMBL/GenBank/DDBJ databases">
        <title>Tepidimonas ignava SPS-1037 draft genome.</title>
        <authorList>
            <person name="Da Costa M.S."/>
            <person name="Froufe H.J.C."/>
            <person name="Egas C."/>
            <person name="Albuquerque L."/>
        </authorList>
    </citation>
    <scope>NUCLEOTIDE SEQUENCE [LARGE SCALE GENOMIC DNA]</scope>
    <source>
        <strain evidence="7 9">SPS-1037</strain>
    </source>
</reference>
<dbReference type="EMBL" id="SMAH01000013">
    <property type="protein sequence ID" value="TCS96095.1"/>
    <property type="molecule type" value="Genomic_DNA"/>
</dbReference>
<gene>
    <name evidence="7" type="primary">ytfE</name>
    <name evidence="6" type="ORF">EDC36_11352</name>
    <name evidence="7" type="ORF">Tigna_01752</name>
</gene>
<keyword evidence="2" id="KW-0963">Cytoplasm</keyword>
<evidence type="ECO:0000256" key="2">
    <source>
        <dbReference type="ARBA" id="ARBA00022490"/>
    </source>
</evidence>
<dbReference type="NCBIfam" id="TIGR03652">
    <property type="entry name" value="FeS_repair_RIC"/>
    <property type="match status" value="1"/>
</dbReference>
<dbReference type="InterPro" id="IPR019903">
    <property type="entry name" value="RIC_family"/>
</dbReference>
<evidence type="ECO:0000313" key="8">
    <source>
        <dbReference type="Proteomes" id="UP000295536"/>
    </source>
</evidence>
<keyword evidence="9" id="KW-1185">Reference proteome</keyword>
<evidence type="ECO:0000313" key="9">
    <source>
        <dbReference type="Proteomes" id="UP000315577"/>
    </source>
</evidence>
<dbReference type="Proteomes" id="UP000295536">
    <property type="component" value="Unassembled WGS sequence"/>
</dbReference>
<name>A0A4R3LAE6_9BURK</name>
<dbReference type="NCBIfam" id="NF008221">
    <property type="entry name" value="PRK10992.1"/>
    <property type="match status" value="1"/>
</dbReference>
<dbReference type="Pfam" id="PF01814">
    <property type="entry name" value="Hemerythrin"/>
    <property type="match status" value="1"/>
</dbReference>
<dbReference type="Gene3D" id="1.20.120.520">
    <property type="entry name" value="nmb1532 protein domain like"/>
    <property type="match status" value="1"/>
</dbReference>
<protein>
    <submittedName>
        <fullName evidence="7">Iron-sulfur cluster repair protein YtfE</fullName>
    </submittedName>
    <submittedName>
        <fullName evidence="6">Regulator of cell morphogenesis and NO signaling</fullName>
    </submittedName>
</protein>
<comment type="caution">
    <text evidence="6">The sequence shown here is derived from an EMBL/GenBank/DDBJ whole genome shotgun (WGS) entry which is preliminary data.</text>
</comment>
<dbReference type="EMBL" id="VJNC01000011">
    <property type="protein sequence ID" value="TSE21115.1"/>
    <property type="molecule type" value="Genomic_DNA"/>
</dbReference>
<proteinExistence type="predicted"/>
<dbReference type="OrthoDB" id="9797132at2"/>
<dbReference type="PANTHER" id="PTHR36438:SF1">
    <property type="entry name" value="IRON-SULFUR CLUSTER REPAIR PROTEIN YTFE"/>
    <property type="match status" value="1"/>
</dbReference>
<dbReference type="PANTHER" id="PTHR36438">
    <property type="entry name" value="IRON-SULFUR CLUSTER REPAIR PROTEIN YTFE"/>
    <property type="match status" value="1"/>
</dbReference>
<keyword evidence="4" id="KW-0408">Iron</keyword>
<organism evidence="6 8">
    <name type="scientific">Tepidimonas ignava</name>
    <dbReference type="NCBI Taxonomy" id="114249"/>
    <lineage>
        <taxon>Bacteria</taxon>
        <taxon>Pseudomonadati</taxon>
        <taxon>Pseudomonadota</taxon>
        <taxon>Betaproteobacteria</taxon>
        <taxon>Burkholderiales</taxon>
        <taxon>Tepidimonas</taxon>
    </lineage>
</organism>
<evidence type="ECO:0000256" key="3">
    <source>
        <dbReference type="ARBA" id="ARBA00022723"/>
    </source>
</evidence>
<sequence length="223" mass="25650">MHTTFERDPLDVTVAAWATQVPGATEVFRRHRLDFCCGGQRSLREACAARDVDPDAVLAELQQLPRTPMQAPPSTTPELIEHILRRYHDVHRQQLPELIRLTDKVEAVHRNHPDVPVGLGDLLRQMHEELLEHMSKEENVLFPMLRAGGSAMAHMPIRVMRMEHDAHGEQLQRLRALTRDMTPPDEACATWRALYTSLSQFVDDLMQHIHLENNVLFPPFERT</sequence>
<dbReference type="InterPro" id="IPR012312">
    <property type="entry name" value="Hemerythrin-like"/>
</dbReference>
<reference evidence="6 8" key="1">
    <citation type="submission" date="2019-03" db="EMBL/GenBank/DDBJ databases">
        <title>Genomic Encyclopedia of Type Strains, Phase IV (KMG-IV): sequencing the most valuable type-strain genomes for metagenomic binning, comparative biology and taxonomic classification.</title>
        <authorList>
            <person name="Goeker M."/>
        </authorList>
    </citation>
    <scope>NUCLEOTIDE SEQUENCE [LARGE SCALE GENOMIC DNA]</scope>
    <source>
        <strain evidence="6 8">DSM 12034</strain>
    </source>
</reference>
<dbReference type="GO" id="GO:0046872">
    <property type="term" value="F:metal ion binding"/>
    <property type="evidence" value="ECO:0007669"/>
    <property type="project" value="UniProtKB-KW"/>
</dbReference>
<evidence type="ECO:0000256" key="1">
    <source>
        <dbReference type="ARBA" id="ARBA00004496"/>
    </source>
</evidence>
<dbReference type="Pfam" id="PF04405">
    <property type="entry name" value="ScdA_N"/>
    <property type="match status" value="1"/>
</dbReference>
<evidence type="ECO:0000259" key="5">
    <source>
        <dbReference type="Pfam" id="PF01814"/>
    </source>
</evidence>
<dbReference type="Gene3D" id="1.10.3910.10">
    <property type="entry name" value="SP0561-like"/>
    <property type="match status" value="1"/>
</dbReference>
<comment type="subcellular location">
    <subcellularLocation>
        <location evidence="1">Cytoplasm</location>
    </subcellularLocation>
</comment>
<dbReference type="GO" id="GO:0005737">
    <property type="term" value="C:cytoplasm"/>
    <property type="evidence" value="ECO:0007669"/>
    <property type="project" value="UniProtKB-SubCell"/>
</dbReference>
<dbReference type="InterPro" id="IPR038062">
    <property type="entry name" value="ScdA-like_N_sf"/>
</dbReference>
<evidence type="ECO:0000313" key="7">
    <source>
        <dbReference type="EMBL" id="TSE21115.1"/>
    </source>
</evidence>